<keyword evidence="3" id="KW-1185">Reference proteome</keyword>
<dbReference type="SMART" id="SM00671">
    <property type="entry name" value="SEL1"/>
    <property type="match status" value="6"/>
</dbReference>
<dbReference type="Pfam" id="PF08238">
    <property type="entry name" value="Sel1"/>
    <property type="match status" value="6"/>
</dbReference>
<protein>
    <recommendedName>
        <fullName evidence="4">Sel1 repeat protein</fullName>
    </recommendedName>
</protein>
<evidence type="ECO:0000313" key="3">
    <source>
        <dbReference type="Proteomes" id="UP000247702"/>
    </source>
</evidence>
<accession>A0A2Z6SJW4</accession>
<dbReference type="EMBL" id="BEXD01004070">
    <property type="protein sequence ID" value="GBC06389.1"/>
    <property type="molecule type" value="Genomic_DNA"/>
</dbReference>
<dbReference type="PANTHER" id="PTHR11102">
    <property type="entry name" value="SEL-1-LIKE PROTEIN"/>
    <property type="match status" value="1"/>
</dbReference>
<dbReference type="InterPro" id="IPR011990">
    <property type="entry name" value="TPR-like_helical_dom_sf"/>
</dbReference>
<dbReference type="STRING" id="94130.A0A2Z6SJW4"/>
<dbReference type="PANTHER" id="PTHR11102:SF160">
    <property type="entry name" value="ERAD-ASSOCIATED E3 UBIQUITIN-PROTEIN LIGASE COMPONENT HRD3"/>
    <property type="match status" value="1"/>
</dbReference>
<dbReference type="Gene3D" id="1.25.40.10">
    <property type="entry name" value="Tetratricopeptide repeat domain"/>
    <property type="match status" value="1"/>
</dbReference>
<organism evidence="2 3">
    <name type="scientific">Rhizophagus clarus</name>
    <dbReference type="NCBI Taxonomy" id="94130"/>
    <lineage>
        <taxon>Eukaryota</taxon>
        <taxon>Fungi</taxon>
        <taxon>Fungi incertae sedis</taxon>
        <taxon>Mucoromycota</taxon>
        <taxon>Glomeromycotina</taxon>
        <taxon>Glomeromycetes</taxon>
        <taxon>Glomerales</taxon>
        <taxon>Glomeraceae</taxon>
        <taxon>Rhizophagus</taxon>
    </lineage>
</organism>
<reference evidence="2 3" key="1">
    <citation type="submission" date="2017-11" db="EMBL/GenBank/DDBJ databases">
        <title>The genome of Rhizophagus clarus HR1 reveals common genetic basis of auxotrophy among arbuscular mycorrhizal fungi.</title>
        <authorList>
            <person name="Kobayashi Y."/>
        </authorList>
    </citation>
    <scope>NUCLEOTIDE SEQUENCE [LARGE SCALE GENOMIC DNA]</scope>
    <source>
        <strain evidence="2 3">HR1</strain>
    </source>
</reference>
<proteinExistence type="inferred from homology"/>
<sequence length="332" mass="37849">MCDKQLNFSSSNINSSLNDISQIIQNFDKINIKELEPTTKNVNKNIFDGDLNIIIDELINFILDGLNEGKDEEVVKHHVLNYVNKHKLMIHEFYYWLLNNQNNSNSIYLLGYFNYHGIVTNINKKKAIELYQKAAKLENCVAQLILASMYIYGNGIDKNYDLAFELSKKLAEKGIPNAINKLGYCYNNKIGTEINEQKAFELYKKAADLGNSTGISNLGWCYDKGIGTATNKSKAFELYQKAADLGNSFGINNLGAYYKYGVVTDVDEQKAFELYQKAANLGNHLAQYNLALKYENGDEIEKDINKAIYWYSKSAEQGYKYAQKKLKKLSKK</sequence>
<dbReference type="SUPFAM" id="SSF81901">
    <property type="entry name" value="HCP-like"/>
    <property type="match status" value="2"/>
</dbReference>
<dbReference type="InterPro" id="IPR050767">
    <property type="entry name" value="Sel1_AlgK"/>
</dbReference>
<dbReference type="Proteomes" id="UP000247702">
    <property type="component" value="Unassembled WGS sequence"/>
</dbReference>
<evidence type="ECO:0008006" key="4">
    <source>
        <dbReference type="Google" id="ProtNLM"/>
    </source>
</evidence>
<comment type="similarity">
    <text evidence="1">Belongs to the sel-1 family.</text>
</comment>
<name>A0A2Z6SJW4_9GLOM</name>
<gene>
    <name evidence="2" type="ORF">RclHR1_00680033</name>
</gene>
<evidence type="ECO:0000256" key="1">
    <source>
        <dbReference type="ARBA" id="ARBA00038101"/>
    </source>
</evidence>
<dbReference type="InterPro" id="IPR006597">
    <property type="entry name" value="Sel1-like"/>
</dbReference>
<dbReference type="AlphaFoldDB" id="A0A2Z6SJW4"/>
<evidence type="ECO:0000313" key="2">
    <source>
        <dbReference type="EMBL" id="GBC06389.1"/>
    </source>
</evidence>
<comment type="caution">
    <text evidence="2">The sequence shown here is derived from an EMBL/GenBank/DDBJ whole genome shotgun (WGS) entry which is preliminary data.</text>
</comment>